<evidence type="ECO:0000256" key="3">
    <source>
        <dbReference type="ARBA" id="ARBA00022729"/>
    </source>
</evidence>
<accession>A0A8R7TQ45</accession>
<dbReference type="InterPro" id="IPR011009">
    <property type="entry name" value="Kinase-like_dom_sf"/>
</dbReference>
<protein>
    <recommendedName>
        <fullName evidence="7">Protein kinase domain-containing protein</fullName>
    </recommendedName>
</protein>
<dbReference type="InterPro" id="IPR001245">
    <property type="entry name" value="Ser-Thr/Tyr_kinase_cat_dom"/>
</dbReference>
<reference evidence="9" key="1">
    <citation type="journal article" date="2013" name="Nature">
        <title>Draft genome of the wheat A-genome progenitor Triticum urartu.</title>
        <authorList>
            <person name="Ling H.Q."/>
            <person name="Zhao S."/>
            <person name="Liu D."/>
            <person name="Wang J."/>
            <person name="Sun H."/>
            <person name="Zhang C."/>
            <person name="Fan H."/>
            <person name="Li D."/>
            <person name="Dong L."/>
            <person name="Tao Y."/>
            <person name="Gao C."/>
            <person name="Wu H."/>
            <person name="Li Y."/>
            <person name="Cui Y."/>
            <person name="Guo X."/>
            <person name="Zheng S."/>
            <person name="Wang B."/>
            <person name="Yu K."/>
            <person name="Liang Q."/>
            <person name="Yang W."/>
            <person name="Lou X."/>
            <person name="Chen J."/>
            <person name="Feng M."/>
            <person name="Jian J."/>
            <person name="Zhang X."/>
            <person name="Luo G."/>
            <person name="Jiang Y."/>
            <person name="Liu J."/>
            <person name="Wang Z."/>
            <person name="Sha Y."/>
            <person name="Zhang B."/>
            <person name="Wu H."/>
            <person name="Tang D."/>
            <person name="Shen Q."/>
            <person name="Xue P."/>
            <person name="Zou S."/>
            <person name="Wang X."/>
            <person name="Liu X."/>
            <person name="Wang F."/>
            <person name="Yang Y."/>
            <person name="An X."/>
            <person name="Dong Z."/>
            <person name="Zhang K."/>
            <person name="Zhang X."/>
            <person name="Luo M.C."/>
            <person name="Dvorak J."/>
            <person name="Tong Y."/>
            <person name="Wang J."/>
            <person name="Yang H."/>
            <person name="Li Z."/>
            <person name="Wang D."/>
            <person name="Zhang A."/>
            <person name="Wang J."/>
        </authorList>
    </citation>
    <scope>NUCLEOTIDE SEQUENCE</scope>
    <source>
        <strain evidence="9">cv. G1812</strain>
    </source>
</reference>
<keyword evidence="9" id="KW-1185">Reference proteome</keyword>
<dbReference type="PROSITE" id="PS50011">
    <property type="entry name" value="PROTEIN_KINASE_DOM"/>
    <property type="match status" value="1"/>
</dbReference>
<reference evidence="8" key="2">
    <citation type="submission" date="2018-03" db="EMBL/GenBank/DDBJ databases">
        <title>The Triticum urartu genome reveals the dynamic nature of wheat genome evolution.</title>
        <authorList>
            <person name="Ling H."/>
            <person name="Ma B."/>
            <person name="Shi X."/>
            <person name="Liu H."/>
            <person name="Dong L."/>
            <person name="Sun H."/>
            <person name="Cao Y."/>
            <person name="Gao Q."/>
            <person name="Zheng S."/>
            <person name="Li Y."/>
            <person name="Yu Y."/>
            <person name="Du H."/>
            <person name="Qi M."/>
            <person name="Li Y."/>
            <person name="Yu H."/>
            <person name="Cui Y."/>
            <person name="Wang N."/>
            <person name="Chen C."/>
            <person name="Wu H."/>
            <person name="Zhao Y."/>
            <person name="Zhang J."/>
            <person name="Li Y."/>
            <person name="Zhou W."/>
            <person name="Zhang B."/>
            <person name="Hu W."/>
            <person name="Eijk M."/>
            <person name="Tang J."/>
            <person name="Witsenboer H."/>
            <person name="Zhao S."/>
            <person name="Li Z."/>
            <person name="Zhang A."/>
            <person name="Wang D."/>
            <person name="Liang C."/>
        </authorList>
    </citation>
    <scope>NUCLEOTIDE SEQUENCE [LARGE SCALE GENOMIC DNA]</scope>
    <source>
        <strain evidence="8">cv. G1812</strain>
    </source>
</reference>
<dbReference type="GO" id="GO:0012505">
    <property type="term" value="C:endomembrane system"/>
    <property type="evidence" value="ECO:0007669"/>
    <property type="project" value="UniProtKB-SubCell"/>
</dbReference>
<dbReference type="Proteomes" id="UP000015106">
    <property type="component" value="Chromosome 2"/>
</dbReference>
<keyword evidence="3" id="KW-0732">Signal</keyword>
<dbReference type="Gene3D" id="1.10.510.10">
    <property type="entry name" value="Transferase(Phosphotransferase) domain 1"/>
    <property type="match status" value="1"/>
</dbReference>
<evidence type="ECO:0000256" key="5">
    <source>
        <dbReference type="ARBA" id="ARBA00023136"/>
    </source>
</evidence>
<dbReference type="GO" id="GO:0004672">
    <property type="term" value="F:protein kinase activity"/>
    <property type="evidence" value="ECO:0007669"/>
    <property type="project" value="InterPro"/>
</dbReference>
<comment type="subcellular location">
    <subcellularLocation>
        <location evidence="6">Endomembrane system</location>
        <topology evidence="6">Single-pass membrane protein</topology>
    </subcellularLocation>
    <subcellularLocation>
        <location evidence="1">Membrane</location>
        <topology evidence="1">Single-pass type I membrane protein</topology>
    </subcellularLocation>
</comment>
<evidence type="ECO:0000256" key="6">
    <source>
        <dbReference type="ARBA" id="ARBA00037847"/>
    </source>
</evidence>
<dbReference type="PANTHER" id="PTHR46084">
    <property type="entry name" value="PROTEIN MALE DISCOVERER 2"/>
    <property type="match status" value="1"/>
</dbReference>
<feature type="domain" description="Protein kinase" evidence="7">
    <location>
        <begin position="1"/>
        <end position="219"/>
    </location>
</feature>
<evidence type="ECO:0000259" key="7">
    <source>
        <dbReference type="PROSITE" id="PS50011"/>
    </source>
</evidence>
<name>A0A8R7TQ45_TRIUA</name>
<evidence type="ECO:0000313" key="9">
    <source>
        <dbReference type="Proteomes" id="UP000015106"/>
    </source>
</evidence>
<organism evidence="8 9">
    <name type="scientific">Triticum urartu</name>
    <name type="common">Red wild einkorn</name>
    <name type="synonym">Crithodium urartu</name>
    <dbReference type="NCBI Taxonomy" id="4572"/>
    <lineage>
        <taxon>Eukaryota</taxon>
        <taxon>Viridiplantae</taxon>
        <taxon>Streptophyta</taxon>
        <taxon>Embryophyta</taxon>
        <taxon>Tracheophyta</taxon>
        <taxon>Spermatophyta</taxon>
        <taxon>Magnoliopsida</taxon>
        <taxon>Liliopsida</taxon>
        <taxon>Poales</taxon>
        <taxon>Poaceae</taxon>
        <taxon>BOP clade</taxon>
        <taxon>Pooideae</taxon>
        <taxon>Triticodae</taxon>
        <taxon>Triticeae</taxon>
        <taxon>Triticinae</taxon>
        <taxon>Triticum</taxon>
    </lineage>
</organism>
<keyword evidence="2" id="KW-0812">Transmembrane</keyword>
<evidence type="ECO:0000256" key="2">
    <source>
        <dbReference type="ARBA" id="ARBA00022692"/>
    </source>
</evidence>
<dbReference type="PANTHER" id="PTHR46084:SF41">
    <property type="entry name" value="LRR RECEPTOR-LIKE SERINE_THREONINE-PROTEIN KINASE-RELATED"/>
    <property type="match status" value="1"/>
</dbReference>
<sequence>MGYCRESDPFYRMVVFECTSNGTLYEHVHHGKAAQLSWDRRMKIAIGIAKGLRYLHSELQPPSTISKLNSKSVYVTEDFTPKLVDFECWKTMFSKHSKMLGHLNNESSFPGHLDFLKDMPSEVQCNSFAFGVILLEIISGGLPYCKDNGYLVHWAIKYLQQPKEISKLVDPELTNVRPEELAVICNVVRRGLEPRRSQRLSLQTIAGDLENGIGLSLTLM</sequence>
<dbReference type="InterPro" id="IPR000719">
    <property type="entry name" value="Prot_kinase_dom"/>
</dbReference>
<proteinExistence type="predicted"/>
<keyword evidence="4" id="KW-1133">Transmembrane helix</keyword>
<dbReference type="Gramene" id="TuG1812G0200006129.01.T01">
    <property type="protein sequence ID" value="TuG1812G0200006129.01.T01"/>
    <property type="gene ID" value="TuG1812G0200006129.01"/>
</dbReference>
<evidence type="ECO:0000256" key="1">
    <source>
        <dbReference type="ARBA" id="ARBA00004479"/>
    </source>
</evidence>
<dbReference type="GO" id="GO:0005524">
    <property type="term" value="F:ATP binding"/>
    <property type="evidence" value="ECO:0007669"/>
    <property type="project" value="InterPro"/>
</dbReference>
<dbReference type="EnsemblPlants" id="TuG1812G0200006129.01.T01">
    <property type="protein sequence ID" value="TuG1812G0200006129.01.T01"/>
    <property type="gene ID" value="TuG1812G0200006129.01"/>
</dbReference>
<dbReference type="GO" id="GO:0016020">
    <property type="term" value="C:membrane"/>
    <property type="evidence" value="ECO:0007669"/>
    <property type="project" value="UniProtKB-SubCell"/>
</dbReference>
<dbReference type="SUPFAM" id="SSF56112">
    <property type="entry name" value="Protein kinase-like (PK-like)"/>
    <property type="match status" value="1"/>
</dbReference>
<keyword evidence="5" id="KW-0472">Membrane</keyword>
<reference evidence="8" key="3">
    <citation type="submission" date="2022-06" db="UniProtKB">
        <authorList>
            <consortium name="EnsemblPlants"/>
        </authorList>
    </citation>
    <scope>IDENTIFICATION</scope>
</reference>
<evidence type="ECO:0000313" key="8">
    <source>
        <dbReference type="EnsemblPlants" id="TuG1812G0200006129.01.T01"/>
    </source>
</evidence>
<dbReference type="AlphaFoldDB" id="A0A8R7TQ45"/>
<evidence type="ECO:0000256" key="4">
    <source>
        <dbReference type="ARBA" id="ARBA00022989"/>
    </source>
</evidence>
<dbReference type="Pfam" id="PF07714">
    <property type="entry name" value="PK_Tyr_Ser-Thr"/>
    <property type="match status" value="1"/>
</dbReference>